<gene>
    <name evidence="1" type="ORF">BpHYR1_029401</name>
</gene>
<name>A0A3M7QJD9_BRAPC</name>
<organism evidence="1 2">
    <name type="scientific">Brachionus plicatilis</name>
    <name type="common">Marine rotifer</name>
    <name type="synonym">Brachionus muelleri</name>
    <dbReference type="NCBI Taxonomy" id="10195"/>
    <lineage>
        <taxon>Eukaryota</taxon>
        <taxon>Metazoa</taxon>
        <taxon>Spiralia</taxon>
        <taxon>Gnathifera</taxon>
        <taxon>Rotifera</taxon>
        <taxon>Eurotatoria</taxon>
        <taxon>Monogononta</taxon>
        <taxon>Pseudotrocha</taxon>
        <taxon>Ploima</taxon>
        <taxon>Brachionidae</taxon>
        <taxon>Brachionus</taxon>
    </lineage>
</organism>
<evidence type="ECO:0000313" key="2">
    <source>
        <dbReference type="Proteomes" id="UP000276133"/>
    </source>
</evidence>
<reference evidence="1 2" key="1">
    <citation type="journal article" date="2018" name="Sci. Rep.">
        <title>Genomic signatures of local adaptation to the degree of environmental predictability in rotifers.</title>
        <authorList>
            <person name="Franch-Gras L."/>
            <person name="Hahn C."/>
            <person name="Garcia-Roger E.M."/>
            <person name="Carmona M.J."/>
            <person name="Serra M."/>
            <person name="Gomez A."/>
        </authorList>
    </citation>
    <scope>NUCLEOTIDE SEQUENCE [LARGE SCALE GENOMIC DNA]</scope>
    <source>
        <strain evidence="1">HYR1</strain>
    </source>
</reference>
<comment type="caution">
    <text evidence="1">The sequence shown here is derived from an EMBL/GenBank/DDBJ whole genome shotgun (WGS) entry which is preliminary data.</text>
</comment>
<sequence>MPTCQPQSLWLACEPPTTLLPYGLLPHSGGLIVESAKIVATRAAKIIKASLIYQLKIAN</sequence>
<dbReference type="EMBL" id="REGN01005930">
    <property type="protein sequence ID" value="RNA11556.1"/>
    <property type="molecule type" value="Genomic_DNA"/>
</dbReference>
<protein>
    <submittedName>
        <fullName evidence="1">Uncharacterized protein</fullName>
    </submittedName>
</protein>
<evidence type="ECO:0000313" key="1">
    <source>
        <dbReference type="EMBL" id="RNA11556.1"/>
    </source>
</evidence>
<accession>A0A3M7QJD9</accession>
<dbReference type="Proteomes" id="UP000276133">
    <property type="component" value="Unassembled WGS sequence"/>
</dbReference>
<keyword evidence="2" id="KW-1185">Reference proteome</keyword>
<proteinExistence type="predicted"/>
<dbReference type="AlphaFoldDB" id="A0A3M7QJD9"/>